<protein>
    <submittedName>
        <fullName evidence="3">Uncharacterized protein</fullName>
    </submittedName>
</protein>
<keyword evidence="1" id="KW-1133">Transmembrane helix</keyword>
<proteinExistence type="predicted"/>
<evidence type="ECO:0000313" key="4">
    <source>
        <dbReference type="Proteomes" id="UP000250266"/>
    </source>
</evidence>
<keyword evidence="4" id="KW-1185">Reference proteome</keyword>
<feature type="signal peptide" evidence="2">
    <location>
        <begin position="1"/>
        <end position="16"/>
    </location>
</feature>
<feature type="transmembrane region" description="Helical" evidence="1">
    <location>
        <begin position="73"/>
        <end position="97"/>
    </location>
</feature>
<keyword evidence="1" id="KW-0472">Membrane</keyword>
<organism evidence="3 4">
    <name type="scientific">Lepidopterella palustris CBS 459.81</name>
    <dbReference type="NCBI Taxonomy" id="1314670"/>
    <lineage>
        <taxon>Eukaryota</taxon>
        <taxon>Fungi</taxon>
        <taxon>Dikarya</taxon>
        <taxon>Ascomycota</taxon>
        <taxon>Pezizomycotina</taxon>
        <taxon>Dothideomycetes</taxon>
        <taxon>Pleosporomycetidae</taxon>
        <taxon>Mytilinidiales</taxon>
        <taxon>Argynnaceae</taxon>
        <taxon>Lepidopterella</taxon>
    </lineage>
</organism>
<keyword evidence="1" id="KW-0812">Transmembrane</keyword>
<evidence type="ECO:0000256" key="1">
    <source>
        <dbReference type="SAM" id="Phobius"/>
    </source>
</evidence>
<reference evidence="3 4" key="1">
    <citation type="journal article" date="2016" name="Nat. Commun.">
        <title>Ectomycorrhizal ecology is imprinted in the genome of the dominant symbiotic fungus Cenococcum geophilum.</title>
        <authorList>
            <consortium name="DOE Joint Genome Institute"/>
            <person name="Peter M."/>
            <person name="Kohler A."/>
            <person name="Ohm R.A."/>
            <person name="Kuo A."/>
            <person name="Krutzmann J."/>
            <person name="Morin E."/>
            <person name="Arend M."/>
            <person name="Barry K.W."/>
            <person name="Binder M."/>
            <person name="Choi C."/>
            <person name="Clum A."/>
            <person name="Copeland A."/>
            <person name="Grisel N."/>
            <person name="Haridas S."/>
            <person name="Kipfer T."/>
            <person name="LaButti K."/>
            <person name="Lindquist E."/>
            <person name="Lipzen A."/>
            <person name="Maire R."/>
            <person name="Meier B."/>
            <person name="Mihaltcheva S."/>
            <person name="Molinier V."/>
            <person name="Murat C."/>
            <person name="Poggeler S."/>
            <person name="Quandt C.A."/>
            <person name="Sperisen C."/>
            <person name="Tritt A."/>
            <person name="Tisserant E."/>
            <person name="Crous P.W."/>
            <person name="Henrissat B."/>
            <person name="Nehls U."/>
            <person name="Egli S."/>
            <person name="Spatafora J.W."/>
            <person name="Grigoriev I.V."/>
            <person name="Martin F.M."/>
        </authorList>
    </citation>
    <scope>NUCLEOTIDE SEQUENCE [LARGE SCALE GENOMIC DNA]</scope>
    <source>
        <strain evidence="3 4">CBS 459.81</strain>
    </source>
</reference>
<gene>
    <name evidence="3" type="ORF">K432DRAFT_389918</name>
</gene>
<dbReference type="AlphaFoldDB" id="A0A8E2JIJ6"/>
<feature type="chain" id="PRO_5034574427" evidence="2">
    <location>
        <begin position="17"/>
        <end position="200"/>
    </location>
</feature>
<sequence length="200" mass="20160">MTTAVVSNSIPILVLATINITSSTSAPSSFITTTSSTPSNIALFITAASNPPTASSSPSAITRRRISSSAKDSIGIGIGIALGDLIVTATFAVHQFYSCLLKKSPTSPGDTEVDANALGFPGSRSGHKRHGSGVSELEAVETRQMSGMAMKANTPEIGTGDENAGALDGSGEGGMGGYGKGGVRWGYGSYEIDGREVGGG</sequence>
<accession>A0A8E2JIJ6</accession>
<dbReference type="EMBL" id="KV744847">
    <property type="protein sequence ID" value="OCK84005.1"/>
    <property type="molecule type" value="Genomic_DNA"/>
</dbReference>
<evidence type="ECO:0000313" key="3">
    <source>
        <dbReference type="EMBL" id="OCK84005.1"/>
    </source>
</evidence>
<dbReference type="Proteomes" id="UP000250266">
    <property type="component" value="Unassembled WGS sequence"/>
</dbReference>
<keyword evidence="2" id="KW-0732">Signal</keyword>
<evidence type="ECO:0000256" key="2">
    <source>
        <dbReference type="SAM" id="SignalP"/>
    </source>
</evidence>
<name>A0A8E2JIJ6_9PEZI</name>